<accession>A0A1H5I6R8</accession>
<dbReference type="GO" id="GO:0004497">
    <property type="term" value="F:monooxygenase activity"/>
    <property type="evidence" value="ECO:0007669"/>
    <property type="project" value="UniProtKB-KW"/>
</dbReference>
<gene>
    <name evidence="4" type="ORF">SAMN04490220_7505</name>
</gene>
<evidence type="ECO:0000256" key="2">
    <source>
        <dbReference type="ARBA" id="ARBA00023033"/>
    </source>
</evidence>
<dbReference type="InterPro" id="IPR002938">
    <property type="entry name" value="FAD-bd"/>
</dbReference>
<keyword evidence="2" id="KW-0503">Monooxygenase</keyword>
<sequence>MYSHFMTTSALIIGGGIAGPVTAMAMQRAGLDPVVYEAHDHGAEGVGAFLTLATNGLEGLHLLDLDHRVADIGMATRRMRIVSGTGKPLAEFDNGGLTSFGTPSRTLRRADLYRTLRDEALRRGVRIEYGKQLEDARIDGDRVRAEFADGTSAEGDLLVGADGLRSRTRAILDPQAPDPRYLGLLNTGGFATGLSLDGEPGAAHFVFGTRCFFGYLIHPGGDVWWFANPGRRVEPTAAELASITPEQQRTELIDLFSGDAGPALQIIDATDSIIRSWSTYDLPTVPTWRNERMVIIGDAAHATSPSSGQGASMAIEDAIVLARCLRDSPDITVALAAYETARRARVERIVAQGKRNGSGKAPGPVGRVIRDLTLPTIMRMVGRRDSLRWMYDYRIEW</sequence>
<proteinExistence type="predicted"/>
<dbReference type="GO" id="GO:0071949">
    <property type="term" value="F:FAD binding"/>
    <property type="evidence" value="ECO:0007669"/>
    <property type="project" value="InterPro"/>
</dbReference>
<dbReference type="AlphaFoldDB" id="A0A1H5I6R8"/>
<dbReference type="PANTHER" id="PTHR13789:SF309">
    <property type="entry name" value="PUTATIVE (AFU_ORTHOLOGUE AFUA_6G14510)-RELATED"/>
    <property type="match status" value="1"/>
</dbReference>
<organism evidence="4 5">
    <name type="scientific">Rhodococcus jostii</name>
    <dbReference type="NCBI Taxonomy" id="132919"/>
    <lineage>
        <taxon>Bacteria</taxon>
        <taxon>Bacillati</taxon>
        <taxon>Actinomycetota</taxon>
        <taxon>Actinomycetes</taxon>
        <taxon>Mycobacteriales</taxon>
        <taxon>Nocardiaceae</taxon>
        <taxon>Rhodococcus</taxon>
    </lineage>
</organism>
<dbReference type="Proteomes" id="UP000183407">
    <property type="component" value="Unassembled WGS sequence"/>
</dbReference>
<evidence type="ECO:0000256" key="1">
    <source>
        <dbReference type="ARBA" id="ARBA00023002"/>
    </source>
</evidence>
<name>A0A1H5I6R8_RHOJO</name>
<evidence type="ECO:0000313" key="5">
    <source>
        <dbReference type="Proteomes" id="UP000183407"/>
    </source>
</evidence>
<protein>
    <submittedName>
        <fullName evidence="4">2-polyprenyl-6-methoxyphenol hydroxylase</fullName>
    </submittedName>
</protein>
<dbReference type="Gene3D" id="3.50.50.60">
    <property type="entry name" value="FAD/NAD(P)-binding domain"/>
    <property type="match status" value="1"/>
</dbReference>
<evidence type="ECO:0000259" key="3">
    <source>
        <dbReference type="Pfam" id="PF01494"/>
    </source>
</evidence>
<evidence type="ECO:0000313" key="4">
    <source>
        <dbReference type="EMBL" id="SEE35764.1"/>
    </source>
</evidence>
<dbReference type="PANTHER" id="PTHR13789">
    <property type="entry name" value="MONOOXYGENASE"/>
    <property type="match status" value="1"/>
</dbReference>
<dbReference type="InterPro" id="IPR050493">
    <property type="entry name" value="FAD-dep_Monooxygenase_BioMet"/>
</dbReference>
<dbReference type="EMBL" id="FNTL01000004">
    <property type="protein sequence ID" value="SEE35764.1"/>
    <property type="molecule type" value="Genomic_DNA"/>
</dbReference>
<feature type="domain" description="FAD-binding" evidence="3">
    <location>
        <begin position="8"/>
        <end position="351"/>
    </location>
</feature>
<dbReference type="InterPro" id="IPR036188">
    <property type="entry name" value="FAD/NAD-bd_sf"/>
</dbReference>
<reference evidence="5" key="1">
    <citation type="submission" date="2016-10" db="EMBL/GenBank/DDBJ databases">
        <authorList>
            <person name="Varghese N."/>
        </authorList>
    </citation>
    <scope>NUCLEOTIDE SEQUENCE [LARGE SCALE GENOMIC DNA]</scope>
    <source>
        <strain evidence="5">DSM 44719</strain>
    </source>
</reference>
<dbReference type="Pfam" id="PF01494">
    <property type="entry name" value="FAD_binding_3"/>
    <property type="match status" value="1"/>
</dbReference>
<dbReference type="SUPFAM" id="SSF51905">
    <property type="entry name" value="FAD/NAD(P)-binding domain"/>
    <property type="match status" value="1"/>
</dbReference>
<dbReference type="PRINTS" id="PR00420">
    <property type="entry name" value="RNGMNOXGNASE"/>
</dbReference>
<keyword evidence="1" id="KW-0560">Oxidoreductase</keyword>